<protein>
    <submittedName>
        <fullName evidence="1">Uncharacterized protein</fullName>
    </submittedName>
</protein>
<gene>
    <name evidence="1" type="ORF">FRZ67_04410</name>
</gene>
<proteinExistence type="predicted"/>
<dbReference type="OrthoDB" id="1098088at2"/>
<sequence length="203" mass="23560">MAEYSYANTPKVNKQVKDTLVNKIIPASFAAPINKALAHYPELKNTKITWRIKHAYTPLTTRPSFASLFKAKSKRSYIITISDKTIDTLEHLLYKHLTYDEQVGIMGHELGHVVDFSNKNMLQSARSAIGHLSSKYIDRMEYHTDMICIQHGLGKQLEEYSTYVRTKMHVHDWRGVDNVYHNDQTHERYMNPETIEKLMHSGH</sequence>
<dbReference type="Proteomes" id="UP000321533">
    <property type="component" value="Chromosome"/>
</dbReference>
<keyword evidence="2" id="KW-1185">Reference proteome</keyword>
<dbReference type="KEGG" id="pgin:FRZ67_04410"/>
<reference evidence="1 2" key="1">
    <citation type="journal article" date="2016" name="Int. J. Syst. Evol. Microbiol.">
        <title>Panacibacter ginsenosidivorans gen. nov., sp. nov., with ginsenoside converting activity isolated from soil of a ginseng field.</title>
        <authorList>
            <person name="Siddiqi M.Z."/>
            <person name="Muhammad Shafi S."/>
            <person name="Choi K.D."/>
            <person name="Im W.T."/>
        </authorList>
    </citation>
    <scope>NUCLEOTIDE SEQUENCE [LARGE SCALE GENOMIC DNA]</scope>
    <source>
        <strain evidence="1 2">Gsoil1550</strain>
    </source>
</reference>
<dbReference type="AlphaFoldDB" id="A0A5B8V5B6"/>
<organism evidence="1 2">
    <name type="scientific">Panacibacter ginsenosidivorans</name>
    <dbReference type="NCBI Taxonomy" id="1813871"/>
    <lineage>
        <taxon>Bacteria</taxon>
        <taxon>Pseudomonadati</taxon>
        <taxon>Bacteroidota</taxon>
        <taxon>Chitinophagia</taxon>
        <taxon>Chitinophagales</taxon>
        <taxon>Chitinophagaceae</taxon>
        <taxon>Panacibacter</taxon>
    </lineage>
</organism>
<accession>A0A5B8V5B6</accession>
<dbReference type="RefSeq" id="WP_147188374.1">
    <property type="nucleotide sequence ID" value="NZ_CP042435.1"/>
</dbReference>
<evidence type="ECO:0000313" key="1">
    <source>
        <dbReference type="EMBL" id="QEC66574.1"/>
    </source>
</evidence>
<evidence type="ECO:0000313" key="2">
    <source>
        <dbReference type="Proteomes" id="UP000321533"/>
    </source>
</evidence>
<dbReference type="EMBL" id="CP042435">
    <property type="protein sequence ID" value="QEC66574.1"/>
    <property type="molecule type" value="Genomic_DNA"/>
</dbReference>
<name>A0A5B8V5B6_9BACT</name>